<dbReference type="Gene3D" id="3.30.2310.20">
    <property type="entry name" value="RelE-like"/>
    <property type="match status" value="1"/>
</dbReference>
<dbReference type="PhylomeDB" id="A9CK22"/>
<evidence type="ECO:0000313" key="3">
    <source>
        <dbReference type="EMBL" id="AAK86483.1"/>
    </source>
</evidence>
<accession>A9CK22</accession>
<dbReference type="InterPro" id="IPR007712">
    <property type="entry name" value="RelE/ParE_toxin"/>
</dbReference>
<dbReference type="KEGG" id="atu:Atu0674"/>
<dbReference type="PIR" id="B97441">
    <property type="entry name" value="B97441"/>
</dbReference>
<reference evidence="3 4" key="2">
    <citation type="journal article" date="2001" name="Science">
        <title>Genome sequence of the plant pathogen and biotechnology agent Agrobacterium tumefaciens C58.</title>
        <authorList>
            <person name="Goodner B."/>
            <person name="Hinkle G."/>
            <person name="Gattung S."/>
            <person name="Miller N."/>
            <person name="Blanchard M."/>
            <person name="Qurollo B."/>
            <person name="Goldman B.S."/>
            <person name="Cao Y."/>
            <person name="Askenazi M."/>
            <person name="Halling C."/>
            <person name="Mullin L."/>
            <person name="Houmiel K."/>
            <person name="Gordon J."/>
            <person name="Vaudin M."/>
            <person name="Iartchouk O."/>
            <person name="Epp A."/>
            <person name="Liu F."/>
            <person name="Wollam C."/>
            <person name="Allinger M."/>
            <person name="Doughty D."/>
            <person name="Scott C."/>
            <person name="Lappas C."/>
            <person name="Markelz B."/>
            <person name="Flanagan C."/>
            <person name="Crowell C."/>
            <person name="Gurson J."/>
            <person name="Lomo C."/>
            <person name="Sear C."/>
            <person name="Strub G."/>
            <person name="Cielo C."/>
            <person name="Slater S."/>
        </authorList>
    </citation>
    <scope>NUCLEOTIDE SEQUENCE [LARGE SCALE GENOMIC DNA]</scope>
    <source>
        <strain evidence="4">C58 / ATCC 33970</strain>
    </source>
</reference>
<protein>
    <recommendedName>
        <fullName evidence="5">Type II toxin-antitoxin system RelE/ParE family toxin</fullName>
    </recommendedName>
</protein>
<dbReference type="Pfam" id="PF05016">
    <property type="entry name" value="ParE_toxin"/>
    <property type="match status" value="1"/>
</dbReference>
<sequence length="89" mass="10779">MIWTIEYHTLVQKEMRKINPEVRRRIRSFLHERLAALDDPRQIGATLQGSELGNFWRYRVGDYRIICDIQDQKLVVLVVEIGHRREIYR</sequence>
<dbReference type="SUPFAM" id="SSF143011">
    <property type="entry name" value="RelE-like"/>
    <property type="match status" value="1"/>
</dbReference>
<gene>
    <name evidence="3" type="ordered locus">Atu0674</name>
</gene>
<dbReference type="eggNOG" id="COG2026">
    <property type="taxonomic scope" value="Bacteria"/>
</dbReference>
<dbReference type="PATRIC" id="fig|176299.10.peg.670"/>
<name>A9CK22_AGRFC</name>
<dbReference type="GeneID" id="1132712"/>
<keyword evidence="4" id="KW-1185">Reference proteome</keyword>
<dbReference type="NCBIfam" id="TIGR02385">
    <property type="entry name" value="RelE_StbE"/>
    <property type="match status" value="1"/>
</dbReference>
<comment type="similarity">
    <text evidence="1">Belongs to the RelE toxin family.</text>
</comment>
<dbReference type="PIR" id="AD2659">
    <property type="entry name" value="AD2659"/>
</dbReference>
<dbReference type="HOGENOM" id="CLU_155761_1_1_5"/>
<organism evidence="3 4">
    <name type="scientific">Agrobacterium fabrum (strain C58 / ATCC 33970)</name>
    <name type="common">Agrobacterium tumefaciens (strain C58)</name>
    <dbReference type="NCBI Taxonomy" id="176299"/>
    <lineage>
        <taxon>Bacteria</taxon>
        <taxon>Pseudomonadati</taxon>
        <taxon>Pseudomonadota</taxon>
        <taxon>Alphaproteobacteria</taxon>
        <taxon>Hyphomicrobiales</taxon>
        <taxon>Rhizobiaceae</taxon>
        <taxon>Rhizobium/Agrobacterium group</taxon>
        <taxon>Agrobacterium</taxon>
        <taxon>Agrobacterium tumefaciens complex</taxon>
    </lineage>
</organism>
<keyword evidence="2" id="KW-1277">Toxin-antitoxin system</keyword>
<evidence type="ECO:0008006" key="5">
    <source>
        <dbReference type="Google" id="ProtNLM"/>
    </source>
</evidence>
<dbReference type="InterPro" id="IPR035093">
    <property type="entry name" value="RelE/ParE_toxin_dom_sf"/>
</dbReference>
<proteinExistence type="inferred from homology"/>
<dbReference type="BioCyc" id="AGRO:ATU0674-MONOMER"/>
<dbReference type="PANTHER" id="PTHR35601:SF1">
    <property type="entry name" value="TOXIN RELE"/>
    <property type="match status" value="1"/>
</dbReference>
<dbReference type="EMBL" id="AE007869">
    <property type="protein sequence ID" value="AAK86483.1"/>
    <property type="molecule type" value="Genomic_DNA"/>
</dbReference>
<dbReference type="RefSeq" id="WP_010971059.1">
    <property type="nucleotide sequence ID" value="NC_003062.2"/>
</dbReference>
<dbReference type="PANTHER" id="PTHR35601">
    <property type="entry name" value="TOXIN RELE"/>
    <property type="match status" value="1"/>
</dbReference>
<dbReference type="AlphaFoldDB" id="A9CK22"/>
<dbReference type="Proteomes" id="UP000000813">
    <property type="component" value="Chromosome circular"/>
</dbReference>
<dbReference type="OrthoDB" id="5570653at2"/>
<evidence type="ECO:0000256" key="1">
    <source>
        <dbReference type="ARBA" id="ARBA00006226"/>
    </source>
</evidence>
<dbReference type="SMR" id="A9CK22"/>
<evidence type="ECO:0000313" key="4">
    <source>
        <dbReference type="Proteomes" id="UP000000813"/>
    </source>
</evidence>
<reference evidence="3 4" key="1">
    <citation type="journal article" date="2001" name="Science">
        <title>The genome of the natural genetic engineer Agrobacterium tumefaciens C58.</title>
        <authorList>
            <person name="Wood D.W."/>
            <person name="Setubal J.C."/>
            <person name="Kaul R."/>
            <person name="Monks D.E."/>
            <person name="Kitajima J.P."/>
            <person name="Okura V.K."/>
            <person name="Zhou Y."/>
            <person name="Chen L."/>
            <person name="Wood G.E."/>
            <person name="Almeida N.F.Jr."/>
            <person name="Woo L."/>
            <person name="Chen Y."/>
            <person name="Paulsen I.T."/>
            <person name="Eisen J.A."/>
            <person name="Karp P.D."/>
            <person name="Bovee D.Sr."/>
            <person name="Chapman P."/>
            <person name="Clendenning J."/>
            <person name="Deatherage G."/>
            <person name="Gillet W."/>
            <person name="Grant C."/>
            <person name="Kutyavin T."/>
            <person name="Levy R."/>
            <person name="Li M.J."/>
            <person name="McClelland E."/>
            <person name="Palmieri A."/>
            <person name="Raymond C."/>
            <person name="Rouse G."/>
            <person name="Saenphimmachak C."/>
            <person name="Wu Z."/>
            <person name="Romero P."/>
            <person name="Gordon D."/>
            <person name="Zhang S."/>
            <person name="Yoo H."/>
            <person name="Tao Y."/>
            <person name="Biddle P."/>
            <person name="Jung M."/>
            <person name="Krespan W."/>
            <person name="Perry M."/>
            <person name="Gordon-Kamm B."/>
            <person name="Liao L."/>
            <person name="Kim S."/>
            <person name="Hendrick C."/>
            <person name="Zhao Z.Y."/>
            <person name="Dolan M."/>
            <person name="Chumley F."/>
            <person name="Tingey S.V."/>
            <person name="Tomb J.F."/>
            <person name="Gordon M.P."/>
            <person name="Olson M.V."/>
            <person name="Nester E.W."/>
        </authorList>
    </citation>
    <scope>NUCLEOTIDE SEQUENCE [LARGE SCALE GENOMIC DNA]</scope>
    <source>
        <strain evidence="4">C58 / ATCC 33970</strain>
    </source>
</reference>
<dbReference type="EnsemblBacteria" id="AAK86483">
    <property type="protein sequence ID" value="AAK86483"/>
    <property type="gene ID" value="Atu0674"/>
</dbReference>
<evidence type="ECO:0000256" key="2">
    <source>
        <dbReference type="ARBA" id="ARBA00022649"/>
    </source>
</evidence>
<dbReference type="STRING" id="176299.Atu0674"/>